<dbReference type="InterPro" id="IPR052400">
    <property type="entry name" value="Zn2-C6_fungal_TF"/>
</dbReference>
<dbReference type="PANTHER" id="PTHR47657:SF7">
    <property type="entry name" value="STEROL REGULATORY ELEMENT-BINDING PROTEIN ECM22"/>
    <property type="match status" value="1"/>
</dbReference>
<dbReference type="Proteomes" id="UP001285354">
    <property type="component" value="Unassembled WGS sequence"/>
</dbReference>
<sequence length="372" mass="41651">MPAELASPHGFSGTFSILDMELLHHFNNYTFSTFATESIVHETWHKHGPTLGFQFPFLLRGILSFAALHLGHVDLRRRETLTNYAARLHAMAADGAGALLPQVTAENCSALHMFACLECFSQLGRLDKSSGAAVQKWRGVGVATGLECVTGMRLMLQTSARALYSGPLGPMLKVGEMRNIVLVGIVRTGPQFPHFSELRDRLSRHQTNDGNYQVYIDTVGILESVFEVISSTPFGNREVADLLIGLFNLPEDYVGLVKENRQEALVIFAYLCVLFRYLETYWWLQGVAAHFMTQLYQVLDEEHREWIRWPMEHLNWTPPPEIIDDSTGTESGDGEYEKSVLDGILDDSSSLWSPVSVPQSATYQLKPISPNC</sequence>
<organism evidence="1 2">
    <name type="scientific">Diplocarpon rosae</name>
    <dbReference type="NCBI Taxonomy" id="946125"/>
    <lineage>
        <taxon>Eukaryota</taxon>
        <taxon>Fungi</taxon>
        <taxon>Dikarya</taxon>
        <taxon>Ascomycota</taxon>
        <taxon>Pezizomycotina</taxon>
        <taxon>Leotiomycetes</taxon>
        <taxon>Helotiales</taxon>
        <taxon>Drepanopezizaceae</taxon>
        <taxon>Diplocarpon</taxon>
    </lineage>
</organism>
<protein>
    <submittedName>
        <fullName evidence="1">Uncharacterized protein</fullName>
    </submittedName>
</protein>
<evidence type="ECO:0000313" key="1">
    <source>
        <dbReference type="EMBL" id="KAK2623950.1"/>
    </source>
</evidence>
<dbReference type="PANTHER" id="PTHR47657">
    <property type="entry name" value="STEROL REGULATORY ELEMENT-BINDING PROTEIN ECM22"/>
    <property type="match status" value="1"/>
</dbReference>
<dbReference type="GO" id="GO:0000981">
    <property type="term" value="F:DNA-binding transcription factor activity, RNA polymerase II-specific"/>
    <property type="evidence" value="ECO:0007669"/>
    <property type="project" value="TreeGrafter"/>
</dbReference>
<gene>
    <name evidence="1" type="ORF">QTJ16_006584</name>
</gene>
<comment type="caution">
    <text evidence="1">The sequence shown here is derived from an EMBL/GenBank/DDBJ whole genome shotgun (WGS) entry which is preliminary data.</text>
</comment>
<accession>A0AAD9SUH1</accession>
<keyword evidence="2" id="KW-1185">Reference proteome</keyword>
<reference evidence="1" key="1">
    <citation type="submission" date="2023-06" db="EMBL/GenBank/DDBJ databases">
        <title>Draft genome of Marssonina rosae.</title>
        <authorList>
            <person name="Cheng Q."/>
        </authorList>
    </citation>
    <scope>NUCLEOTIDE SEQUENCE</scope>
    <source>
        <strain evidence="1">R4</strain>
    </source>
</reference>
<dbReference type="AlphaFoldDB" id="A0AAD9SUH1"/>
<name>A0AAD9SUH1_9HELO</name>
<proteinExistence type="predicted"/>
<evidence type="ECO:0000313" key="2">
    <source>
        <dbReference type="Proteomes" id="UP001285354"/>
    </source>
</evidence>
<dbReference type="EMBL" id="JAUBYV010000011">
    <property type="protein sequence ID" value="KAK2623950.1"/>
    <property type="molecule type" value="Genomic_DNA"/>
</dbReference>